<dbReference type="GO" id="GO:0008270">
    <property type="term" value="F:zinc ion binding"/>
    <property type="evidence" value="ECO:0007669"/>
    <property type="project" value="UniProtKB-KW"/>
</dbReference>
<dbReference type="GO" id="GO:0035102">
    <property type="term" value="C:PRC1 complex"/>
    <property type="evidence" value="ECO:0007669"/>
    <property type="project" value="TreeGrafter"/>
</dbReference>
<keyword evidence="2" id="KW-0217">Developmental protein</keyword>
<protein>
    <submittedName>
        <fullName evidence="12">Polyhomeotic homolog 2</fullName>
    </submittedName>
</protein>
<dbReference type="InterPro" id="IPR038603">
    <property type="entry name" value="Znf_FCS_sf"/>
</dbReference>
<dbReference type="InterPro" id="IPR013761">
    <property type="entry name" value="SAM/pointed_sf"/>
</dbReference>
<feature type="compositionally biased region" description="Pro residues" evidence="9">
    <location>
        <begin position="311"/>
        <end position="337"/>
    </location>
</feature>
<comment type="subcellular location">
    <subcellularLocation>
        <location evidence="1">Nucleus</location>
    </subcellularLocation>
</comment>
<feature type="region of interest" description="Disordered" evidence="9">
    <location>
        <begin position="262"/>
        <end position="291"/>
    </location>
</feature>
<feature type="compositionally biased region" description="Polar residues" evidence="9">
    <location>
        <begin position="440"/>
        <end position="451"/>
    </location>
</feature>
<dbReference type="SMART" id="SM00454">
    <property type="entry name" value="SAM"/>
    <property type="match status" value="1"/>
</dbReference>
<feature type="compositionally biased region" description="Low complexity" evidence="9">
    <location>
        <begin position="381"/>
        <end position="396"/>
    </location>
</feature>
<evidence type="ECO:0000256" key="4">
    <source>
        <dbReference type="ARBA" id="ARBA00022771"/>
    </source>
</evidence>
<dbReference type="PANTHER" id="PTHR12247:SF86">
    <property type="entry name" value="POLYHOMEOTIC-LIKE PROTEIN 2"/>
    <property type="match status" value="1"/>
</dbReference>
<dbReference type="FunFam" id="3.30.60.160:FF:000002">
    <property type="entry name" value="Polyhomeotic-like protein 2 isoform 1"/>
    <property type="match status" value="1"/>
</dbReference>
<dbReference type="SUPFAM" id="SSF47769">
    <property type="entry name" value="SAM/Pointed domain"/>
    <property type="match status" value="1"/>
</dbReference>
<evidence type="ECO:0000259" key="10">
    <source>
        <dbReference type="PROSITE" id="PS50105"/>
    </source>
</evidence>
<dbReference type="Pfam" id="PF16616">
    <property type="entry name" value="PHC2_SAM_assoc"/>
    <property type="match status" value="1"/>
</dbReference>
<evidence type="ECO:0000256" key="5">
    <source>
        <dbReference type="ARBA" id="ARBA00022833"/>
    </source>
</evidence>
<dbReference type="Gene3D" id="3.30.60.160">
    <property type="match status" value="1"/>
</dbReference>
<organism evidence="12 13">
    <name type="scientific">Cairina moschata</name>
    <name type="common">Muscovy duck</name>
    <dbReference type="NCBI Taxonomy" id="8855"/>
    <lineage>
        <taxon>Eukaryota</taxon>
        <taxon>Metazoa</taxon>
        <taxon>Chordata</taxon>
        <taxon>Craniata</taxon>
        <taxon>Vertebrata</taxon>
        <taxon>Euteleostomi</taxon>
        <taxon>Archelosauria</taxon>
        <taxon>Archosauria</taxon>
        <taxon>Dinosauria</taxon>
        <taxon>Saurischia</taxon>
        <taxon>Theropoda</taxon>
        <taxon>Coelurosauria</taxon>
        <taxon>Aves</taxon>
        <taxon>Neognathae</taxon>
        <taxon>Galloanserae</taxon>
        <taxon>Anseriformes</taxon>
        <taxon>Anatidae</taxon>
        <taxon>Anatinae</taxon>
        <taxon>Cairina</taxon>
    </lineage>
</organism>
<feature type="domain" description="FCS-type" evidence="11">
    <location>
        <begin position="538"/>
        <end position="572"/>
    </location>
</feature>
<dbReference type="FunFam" id="1.10.150.50:FF:000011">
    <property type="entry name" value="Polyhomeotic-like protein 2 isoform 1"/>
    <property type="match status" value="1"/>
</dbReference>
<keyword evidence="4 8" id="KW-0863">Zinc-finger</keyword>
<keyword evidence="6" id="KW-0238">DNA-binding</keyword>
<dbReference type="GO" id="GO:0003682">
    <property type="term" value="F:chromatin binding"/>
    <property type="evidence" value="ECO:0007669"/>
    <property type="project" value="TreeGrafter"/>
</dbReference>
<dbReference type="Pfam" id="PF21319">
    <property type="entry name" value="zf-FCS_1"/>
    <property type="match status" value="1"/>
</dbReference>
<evidence type="ECO:0000256" key="1">
    <source>
        <dbReference type="ARBA" id="ARBA00004123"/>
    </source>
</evidence>
<feature type="region of interest" description="Disordered" evidence="9">
    <location>
        <begin position="517"/>
        <end position="541"/>
    </location>
</feature>
<dbReference type="Pfam" id="PF00536">
    <property type="entry name" value="SAM_1"/>
    <property type="match status" value="1"/>
</dbReference>
<evidence type="ECO:0000256" key="8">
    <source>
        <dbReference type="PROSITE-ProRule" id="PRU00367"/>
    </source>
</evidence>
<sequence length="771" mass="81166">MENEQLPAPPQPPSSSAGGTGTTPSSTGTGRPPAPQISVYSSIPDRQTVQVIQQALHRQPNTAAQYLQQMYAAQQQHLMLQTAALQQQHLTSAQLQSLAAVQQASLAANRQSGSSGANGTQAAPAQQPTINLATSPAAAQLLNRAQSVAPGASGIAQQAVLLGNAASPALTASQAQMYLRAQMVRGALSPTGAKAVCSLGTKHPAGVTEPRGAVLMCLPKREPRRQEPVQQLAPLSRGTRVNGCQAGRSLCGRGPQAELGETCWGRGAGDDTAGPVPTAYAPLQPPQFLQQPPKPIQQQFVIQQQQLAPRGQPPPGPAAPQLQPLPPASPGPVPPPKAGASPGVPHGAGADGAAPNGHPGCHGAPRKFQHASAVILQLQPAGATVRAPPGAPRPAGESWGAQGGRGLCVSAAPPGLTGGLAPAEPGADRVHAQPDASAPGMTSGNGSSASTVAGAAPHNGENKPPQAIVKPQILTHVIEGFVIQEGAEPFPVGRSSLLVGNLKKKYAQELLAEKLPQQDNTTTTDSEMEEPYMQESKEEGNPPKLKCELCGRVDFAYKFKRSKRFCSMACAKRYNVGCTKRVGLFHPDRSKLQKPGGPPHGRRRTCKVPTLSKDTKKQTPVSLPTGSVPLSVTASLQLNHSQEDSSRCSDNSSYEEPLSPISASSSTSRRRQGDRDLELRDMELPDMHMRDLAGIGHRFLPSEPSKWNVEDVYEFIRSLPGCQEIAEEFRAQEIDGQALLLLKEDHLMSTMNIKLGPALKIYARISMLKDS</sequence>
<dbReference type="Gene3D" id="1.10.150.50">
    <property type="entry name" value="Transcription Factor, Ets-1"/>
    <property type="match status" value="1"/>
</dbReference>
<dbReference type="Proteomes" id="UP000694556">
    <property type="component" value="Chromosome 22"/>
</dbReference>
<feature type="region of interest" description="Disordered" evidence="9">
    <location>
        <begin position="306"/>
        <end position="365"/>
    </location>
</feature>
<feature type="compositionally biased region" description="Low complexity" evidence="9">
    <location>
        <begin position="14"/>
        <end position="31"/>
    </location>
</feature>
<dbReference type="PROSITE" id="PS51024">
    <property type="entry name" value="ZF_FCS"/>
    <property type="match status" value="1"/>
</dbReference>
<evidence type="ECO:0000256" key="7">
    <source>
        <dbReference type="ARBA" id="ARBA00023242"/>
    </source>
</evidence>
<dbReference type="InterPro" id="IPR050548">
    <property type="entry name" value="PcG_chromatin_remod_factors"/>
</dbReference>
<feature type="region of interest" description="Disordered" evidence="9">
    <location>
        <begin position="381"/>
        <end position="462"/>
    </location>
</feature>
<reference evidence="12" key="3">
    <citation type="submission" date="2025-09" db="UniProtKB">
        <authorList>
            <consortium name="Ensembl"/>
        </authorList>
    </citation>
    <scope>IDENTIFICATION</scope>
</reference>
<feature type="domain" description="SAM" evidence="10">
    <location>
        <begin position="707"/>
        <end position="771"/>
    </location>
</feature>
<evidence type="ECO:0000256" key="3">
    <source>
        <dbReference type="ARBA" id="ARBA00022723"/>
    </source>
</evidence>
<keyword evidence="7" id="KW-0539">Nucleus</keyword>
<keyword evidence="13" id="KW-1185">Reference proteome</keyword>
<dbReference type="InterPro" id="IPR001660">
    <property type="entry name" value="SAM"/>
</dbReference>
<feature type="region of interest" description="Disordered" evidence="9">
    <location>
        <begin position="587"/>
        <end position="677"/>
    </location>
</feature>
<proteinExistence type="predicted"/>
<evidence type="ECO:0000256" key="9">
    <source>
        <dbReference type="SAM" id="MobiDB-lite"/>
    </source>
</evidence>
<reference evidence="12" key="1">
    <citation type="submission" date="2018-09" db="EMBL/GenBank/DDBJ databases">
        <title>Common duck and Muscovy duck high density SNP chip.</title>
        <authorList>
            <person name="Vignal A."/>
            <person name="Thebault N."/>
            <person name="Warren W.C."/>
        </authorList>
    </citation>
    <scope>NUCLEOTIDE SEQUENCE [LARGE SCALE GENOMIC DNA]</scope>
</reference>
<name>A0A8C3BS92_CAIMO</name>
<dbReference type="GO" id="GO:0042393">
    <property type="term" value="F:histone binding"/>
    <property type="evidence" value="ECO:0007669"/>
    <property type="project" value="TreeGrafter"/>
</dbReference>
<evidence type="ECO:0000256" key="2">
    <source>
        <dbReference type="ARBA" id="ARBA00022473"/>
    </source>
</evidence>
<dbReference type="CDD" id="cd09577">
    <property type="entry name" value="SAM_Ph1_2_3"/>
    <property type="match status" value="1"/>
</dbReference>
<dbReference type="Ensembl" id="ENSCMMT00000009534.1">
    <property type="protein sequence ID" value="ENSCMMP00000008644.1"/>
    <property type="gene ID" value="ENSCMMG00000005333.1"/>
</dbReference>
<evidence type="ECO:0000313" key="13">
    <source>
        <dbReference type="Proteomes" id="UP000694556"/>
    </source>
</evidence>
<dbReference type="GO" id="GO:0045892">
    <property type="term" value="P:negative regulation of DNA-templated transcription"/>
    <property type="evidence" value="ECO:0007669"/>
    <property type="project" value="TreeGrafter"/>
</dbReference>
<dbReference type="GO" id="GO:0003677">
    <property type="term" value="F:DNA binding"/>
    <property type="evidence" value="ECO:0007669"/>
    <property type="project" value="UniProtKB-KW"/>
</dbReference>
<feature type="region of interest" description="Disordered" evidence="9">
    <location>
        <begin position="1"/>
        <end position="38"/>
    </location>
</feature>
<dbReference type="PANTHER" id="PTHR12247">
    <property type="entry name" value="POLYCOMB GROUP PROTEIN"/>
    <property type="match status" value="1"/>
</dbReference>
<keyword evidence="5" id="KW-0862">Zinc</keyword>
<reference evidence="12" key="2">
    <citation type="submission" date="2025-08" db="UniProtKB">
        <authorList>
            <consortium name="Ensembl"/>
        </authorList>
    </citation>
    <scope>IDENTIFICATION</scope>
</reference>
<dbReference type="InterPro" id="IPR012313">
    <property type="entry name" value="Znf_FCS"/>
</dbReference>
<dbReference type="AlphaFoldDB" id="A0A8C3BS92"/>
<keyword evidence="3" id="KW-0479">Metal-binding</keyword>
<evidence type="ECO:0000313" key="12">
    <source>
        <dbReference type="Ensembl" id="ENSCMMP00000008644.1"/>
    </source>
</evidence>
<dbReference type="PROSITE" id="PS50105">
    <property type="entry name" value="SAM_DOMAIN"/>
    <property type="match status" value="1"/>
</dbReference>
<evidence type="ECO:0000259" key="11">
    <source>
        <dbReference type="PROSITE" id="PS51024"/>
    </source>
</evidence>
<feature type="compositionally biased region" description="Polar residues" evidence="9">
    <location>
        <begin position="618"/>
        <end position="640"/>
    </location>
</feature>
<accession>A0A8C3BS92</accession>
<evidence type="ECO:0000256" key="6">
    <source>
        <dbReference type="ARBA" id="ARBA00023125"/>
    </source>
</evidence>